<keyword evidence="1 2" id="KW-0472">Membrane</keyword>
<keyword evidence="1" id="KW-0813">Transport</keyword>
<feature type="transmembrane region" description="Helical" evidence="2">
    <location>
        <begin position="99"/>
        <end position="125"/>
    </location>
</feature>
<evidence type="ECO:0000313" key="4">
    <source>
        <dbReference type="EMBL" id="THD66538.1"/>
    </source>
</evidence>
<comment type="similarity">
    <text evidence="1">Belongs to the TonB-dependent receptor family.</text>
</comment>
<comment type="caution">
    <text evidence="4">The sequence shown here is derived from an EMBL/GenBank/DDBJ whole genome shotgun (WGS) entry which is preliminary data.</text>
</comment>
<dbReference type="InterPro" id="IPR037066">
    <property type="entry name" value="Plug_dom_sf"/>
</dbReference>
<dbReference type="GO" id="GO:0009279">
    <property type="term" value="C:cell outer membrane"/>
    <property type="evidence" value="ECO:0007669"/>
    <property type="project" value="UniProtKB-SubCell"/>
</dbReference>
<keyword evidence="2" id="KW-1133">Transmembrane helix</keyword>
<dbReference type="Pfam" id="PF05569">
    <property type="entry name" value="Peptidase_M56"/>
    <property type="match status" value="1"/>
</dbReference>
<feature type="transmembrane region" description="Helical" evidence="2">
    <location>
        <begin position="39"/>
        <end position="56"/>
    </location>
</feature>
<dbReference type="EMBL" id="SSMC01000003">
    <property type="protein sequence ID" value="THD66538.1"/>
    <property type="molecule type" value="Genomic_DNA"/>
</dbReference>
<keyword evidence="1" id="KW-1134">Transmembrane beta strand</keyword>
<comment type="subcellular location">
    <subcellularLocation>
        <location evidence="1">Cell outer membrane</location>
        <topology evidence="1">Multi-pass membrane protein</topology>
    </subcellularLocation>
</comment>
<accession>A0A4S3LY82</accession>
<proteinExistence type="inferred from homology"/>
<gene>
    <name evidence="4" type="ORF">E7Z59_12145</name>
</gene>
<organism evidence="4 5">
    <name type="scientific">Robertkochia marina</name>
    <dbReference type="NCBI Taxonomy" id="1227945"/>
    <lineage>
        <taxon>Bacteria</taxon>
        <taxon>Pseudomonadati</taxon>
        <taxon>Bacteroidota</taxon>
        <taxon>Flavobacteriia</taxon>
        <taxon>Flavobacteriales</taxon>
        <taxon>Flavobacteriaceae</taxon>
        <taxon>Robertkochia</taxon>
    </lineage>
</organism>
<evidence type="ECO:0000259" key="3">
    <source>
        <dbReference type="Pfam" id="PF05569"/>
    </source>
</evidence>
<dbReference type="InterPro" id="IPR039426">
    <property type="entry name" value="TonB-dep_rcpt-like"/>
</dbReference>
<sequence length="620" mass="70548">MNHSEFFIYIIKAGLLLLVFWTLYKAILSKETFFKHNRWYLMAGVLVSGLLPLWIIERTEIITVPLTRLEASGGGAQSVTTVSDLNTFAQIMSMDNLLFYIYMAGVLFFSVKLIIQLASLFRILYKGERRHLKGMCIVYSKETTSPFSFFNYIVLPEEQGDIEEQQAIMAHEFVHARQGHSFDILLMHLLTILMWMNPVAWFYRRDAAQNLEYLADKGASSKASSTKNYQYILLRQHLNTHQLSIINPFINSLIKKRIVMLQQRPSNQFKLWKLSLVIPALIAFVLLFNVKTVAQYQFMAVDEGAGSLRLHNSNAQEHLDFMIHKEMDDEQLKALKQEVEQQGGKLKWKKLKRNMAGLITNIEIEFSHESSTASANYSNSDGIETISFGTRSDKGVYIQAGNDVHSDHEMIWIEKDKEKHVNKEVIVISGDSVSMNELGKKEMKVIIKGDNDGEAVWISKDGENVQVNGEKEMKFIIKSGDDKNIWISDEDVDTEKEMIFIKKLHQDSTGADGKKVKKIVVELSEADGEVIHLKGDSTHHKKIVVRELGAVKGDKNIHVISTDGEKPLMIVDGKETEKDVLKDMDPDQIDKIEVLKGEKAIEKYGEKGKNGAMLITTKKQ</sequence>
<dbReference type="InterPro" id="IPR052173">
    <property type="entry name" value="Beta-lactam_resp_regulator"/>
</dbReference>
<dbReference type="RefSeq" id="WP_136336610.1">
    <property type="nucleotide sequence ID" value="NZ_QXMP01000003.1"/>
</dbReference>
<evidence type="ECO:0000256" key="1">
    <source>
        <dbReference type="PROSITE-ProRule" id="PRU01360"/>
    </source>
</evidence>
<evidence type="ECO:0000313" key="5">
    <source>
        <dbReference type="Proteomes" id="UP000305939"/>
    </source>
</evidence>
<dbReference type="AlphaFoldDB" id="A0A4S3LY82"/>
<feature type="domain" description="Peptidase M56" evidence="3">
    <location>
        <begin position="97"/>
        <end position="261"/>
    </location>
</feature>
<evidence type="ECO:0000256" key="2">
    <source>
        <dbReference type="SAM" id="Phobius"/>
    </source>
</evidence>
<name>A0A4S3LY82_9FLAO</name>
<keyword evidence="1 2" id="KW-0812">Transmembrane</keyword>
<dbReference type="PANTHER" id="PTHR34978">
    <property type="entry name" value="POSSIBLE SENSOR-TRANSDUCER PROTEIN BLAR"/>
    <property type="match status" value="1"/>
</dbReference>
<dbReference type="OrthoDB" id="1522859at2"/>
<dbReference type="Proteomes" id="UP000305939">
    <property type="component" value="Unassembled WGS sequence"/>
</dbReference>
<feature type="transmembrane region" description="Helical" evidence="2">
    <location>
        <begin position="184"/>
        <end position="203"/>
    </location>
</feature>
<keyword evidence="5" id="KW-1185">Reference proteome</keyword>
<dbReference type="CDD" id="cd07341">
    <property type="entry name" value="M56_BlaR1_MecR1_like"/>
    <property type="match status" value="1"/>
</dbReference>
<feature type="transmembrane region" description="Helical" evidence="2">
    <location>
        <begin position="6"/>
        <end position="27"/>
    </location>
</feature>
<dbReference type="PROSITE" id="PS52016">
    <property type="entry name" value="TONB_DEPENDENT_REC_3"/>
    <property type="match status" value="1"/>
</dbReference>
<reference evidence="4 5" key="1">
    <citation type="submission" date="2019-04" db="EMBL/GenBank/DDBJ databases">
        <title>Draft genome sequence of Robertkochia marina CC-AMO-30D.</title>
        <authorList>
            <person name="Hameed A."/>
            <person name="Lin S.-Y."/>
            <person name="Shahina M."/>
            <person name="Lai W.-A."/>
            <person name="Young C.-C."/>
        </authorList>
    </citation>
    <scope>NUCLEOTIDE SEQUENCE [LARGE SCALE GENOMIC DNA]</scope>
    <source>
        <strain evidence="4 5">CC-AMO-30D</strain>
    </source>
</reference>
<feature type="transmembrane region" description="Helical" evidence="2">
    <location>
        <begin position="271"/>
        <end position="290"/>
    </location>
</feature>
<dbReference type="Gene3D" id="2.170.130.10">
    <property type="entry name" value="TonB-dependent receptor, plug domain"/>
    <property type="match status" value="1"/>
</dbReference>
<dbReference type="InterPro" id="IPR008756">
    <property type="entry name" value="Peptidase_M56"/>
</dbReference>
<dbReference type="PANTHER" id="PTHR34978:SF3">
    <property type="entry name" value="SLR0241 PROTEIN"/>
    <property type="match status" value="1"/>
</dbReference>
<protein>
    <submittedName>
        <fullName evidence="4">M56 family peptidase</fullName>
    </submittedName>
</protein>
<keyword evidence="1" id="KW-0998">Cell outer membrane</keyword>